<dbReference type="EMBL" id="UINC01145944">
    <property type="protein sequence ID" value="SVD36378.1"/>
    <property type="molecule type" value="Genomic_DNA"/>
</dbReference>
<reference evidence="1" key="1">
    <citation type="submission" date="2018-05" db="EMBL/GenBank/DDBJ databases">
        <authorList>
            <person name="Lanie J.A."/>
            <person name="Ng W.-L."/>
            <person name="Kazmierczak K.M."/>
            <person name="Andrzejewski T.M."/>
            <person name="Davidsen T.M."/>
            <person name="Wayne K.J."/>
            <person name="Tettelin H."/>
            <person name="Glass J.I."/>
            <person name="Rusch D."/>
            <person name="Podicherti R."/>
            <person name="Tsui H.-C.T."/>
            <person name="Winkler M.E."/>
        </authorList>
    </citation>
    <scope>NUCLEOTIDE SEQUENCE</scope>
</reference>
<accession>A0A382URR1</accession>
<proteinExistence type="predicted"/>
<organism evidence="1">
    <name type="scientific">marine metagenome</name>
    <dbReference type="NCBI Taxonomy" id="408172"/>
    <lineage>
        <taxon>unclassified sequences</taxon>
        <taxon>metagenomes</taxon>
        <taxon>ecological metagenomes</taxon>
    </lineage>
</organism>
<dbReference type="AlphaFoldDB" id="A0A382URR1"/>
<gene>
    <name evidence="1" type="ORF">METZ01_LOCUS389232</name>
</gene>
<feature type="non-terminal residue" evidence="1">
    <location>
        <position position="86"/>
    </location>
</feature>
<sequence length="86" mass="9790">MSEEEKSKKEPDKNKLVLKLGEDDSALVVRTNGEIELISRDLEGKNDNYLGDLEDLNKTFTLVLAFAAALENEQLYHNIFQNLNHV</sequence>
<protein>
    <submittedName>
        <fullName evidence="1">Uncharacterized protein</fullName>
    </submittedName>
</protein>
<evidence type="ECO:0000313" key="1">
    <source>
        <dbReference type="EMBL" id="SVD36378.1"/>
    </source>
</evidence>
<name>A0A382URR1_9ZZZZ</name>